<dbReference type="PANTHER" id="PTHR22765:SF434">
    <property type="entry name" value="GB|AAD18119.1-RELATED"/>
    <property type="match status" value="1"/>
</dbReference>
<keyword evidence="6" id="KW-0812">Transmembrane</keyword>
<dbReference type="SMART" id="SM00184">
    <property type="entry name" value="RING"/>
    <property type="match status" value="1"/>
</dbReference>
<evidence type="ECO:0000256" key="2">
    <source>
        <dbReference type="ARBA" id="ARBA00022771"/>
    </source>
</evidence>
<evidence type="ECO:0000256" key="6">
    <source>
        <dbReference type="SAM" id="Phobius"/>
    </source>
</evidence>
<reference evidence="8 9" key="1">
    <citation type="submission" date="2016-07" db="EMBL/GenBank/DDBJ databases">
        <title>Pervasive Adenine N6-methylation of Active Genes in Fungi.</title>
        <authorList>
            <consortium name="DOE Joint Genome Institute"/>
            <person name="Mondo S.J."/>
            <person name="Dannebaum R.O."/>
            <person name="Kuo R.C."/>
            <person name="Labutti K."/>
            <person name="Haridas S."/>
            <person name="Kuo A."/>
            <person name="Salamov A."/>
            <person name="Ahrendt S.R."/>
            <person name="Lipzen A."/>
            <person name="Sullivan W."/>
            <person name="Andreopoulos W.B."/>
            <person name="Clum A."/>
            <person name="Lindquist E."/>
            <person name="Daum C."/>
            <person name="Ramamoorthy G.K."/>
            <person name="Gryganskyi A."/>
            <person name="Culley D."/>
            <person name="Magnuson J.K."/>
            <person name="James T.Y."/>
            <person name="O'Malley M.A."/>
            <person name="Stajich J.E."/>
            <person name="Spatafora J.W."/>
            <person name="Visel A."/>
            <person name="Grigoriev I.V."/>
        </authorList>
    </citation>
    <scope>NUCLEOTIDE SEQUENCE [LARGE SCALE GENOMIC DNA]</scope>
    <source>
        <strain evidence="8 9">CBS 931.73</strain>
    </source>
</reference>
<evidence type="ECO:0000256" key="5">
    <source>
        <dbReference type="SAM" id="MobiDB-lite"/>
    </source>
</evidence>
<evidence type="ECO:0000256" key="4">
    <source>
        <dbReference type="PROSITE-ProRule" id="PRU00175"/>
    </source>
</evidence>
<dbReference type="Pfam" id="PF13639">
    <property type="entry name" value="zf-RING_2"/>
    <property type="match status" value="1"/>
</dbReference>
<comment type="caution">
    <text evidence="8">The sequence shown here is derived from an EMBL/GenBank/DDBJ whole genome shotgun (WGS) entry which is preliminary data.</text>
</comment>
<keyword evidence="3" id="KW-0862">Zinc</keyword>
<accession>A0A1Y1X4K4</accession>
<dbReference type="Proteomes" id="UP000193498">
    <property type="component" value="Unassembled WGS sequence"/>
</dbReference>
<dbReference type="Gene3D" id="3.30.40.10">
    <property type="entry name" value="Zinc/RING finger domain, C3HC4 (zinc finger)"/>
    <property type="match status" value="1"/>
</dbReference>
<dbReference type="PANTHER" id="PTHR22765">
    <property type="entry name" value="RING FINGER AND PROTEASE ASSOCIATED DOMAIN-CONTAINING"/>
    <property type="match status" value="1"/>
</dbReference>
<dbReference type="CDD" id="cd16454">
    <property type="entry name" value="RING-H2_PA-TM-RING"/>
    <property type="match status" value="1"/>
</dbReference>
<feature type="compositionally biased region" description="Polar residues" evidence="5">
    <location>
        <begin position="211"/>
        <end position="220"/>
    </location>
</feature>
<gene>
    <name evidence="8" type="ORF">K493DRAFT_320919</name>
</gene>
<name>A0A1Y1X4K4_9FUNG</name>
<evidence type="ECO:0000256" key="3">
    <source>
        <dbReference type="ARBA" id="ARBA00022833"/>
    </source>
</evidence>
<feature type="region of interest" description="Disordered" evidence="5">
    <location>
        <begin position="115"/>
        <end position="136"/>
    </location>
</feature>
<keyword evidence="6" id="KW-0472">Membrane</keyword>
<dbReference type="InterPro" id="IPR051826">
    <property type="entry name" value="E3_ubiquitin-ligase_domain"/>
</dbReference>
<dbReference type="InterPro" id="IPR011016">
    <property type="entry name" value="Znf_RING-CH"/>
</dbReference>
<proteinExistence type="predicted"/>
<dbReference type="OrthoDB" id="8062037at2759"/>
<dbReference type="InterPro" id="IPR013083">
    <property type="entry name" value="Znf_RING/FYVE/PHD"/>
</dbReference>
<evidence type="ECO:0000313" key="8">
    <source>
        <dbReference type="EMBL" id="ORX80286.1"/>
    </source>
</evidence>
<dbReference type="EMBL" id="MCFE01000746">
    <property type="protein sequence ID" value="ORX80286.1"/>
    <property type="molecule type" value="Genomic_DNA"/>
</dbReference>
<keyword evidence="2 4" id="KW-0863">Zinc-finger</keyword>
<dbReference type="SUPFAM" id="SSF57850">
    <property type="entry name" value="RING/U-box"/>
    <property type="match status" value="1"/>
</dbReference>
<sequence length="231" mass="26310">MSHWKKFLSLHILPYQKFRLGVWELALIVGSVLVVSSILAIVIVRYYRRCVWRQSHSHDVSEQRGNGVLTKNCLDNFPVRQWSSDEVYYKSGEISHLGLEKKSFTNAIPPLVTTSARNQSSPEAPQPCKSTNQHRSAAQTPLLHKTTYSDDAIHPVCSVCLDDFRAGDLVKRLPCQHDFHRRCIDTWLTTKCNSCPLCKAIVMQGILMHDPNSSLESGHNTKQKGWLPFRK</sequence>
<dbReference type="GO" id="GO:0061630">
    <property type="term" value="F:ubiquitin protein ligase activity"/>
    <property type="evidence" value="ECO:0007669"/>
    <property type="project" value="TreeGrafter"/>
</dbReference>
<protein>
    <recommendedName>
        <fullName evidence="7">RING-type domain-containing protein</fullName>
    </recommendedName>
</protein>
<keyword evidence="9" id="KW-1185">Reference proteome</keyword>
<evidence type="ECO:0000313" key="9">
    <source>
        <dbReference type="Proteomes" id="UP000193498"/>
    </source>
</evidence>
<organism evidence="8 9">
    <name type="scientific">Basidiobolus meristosporus CBS 931.73</name>
    <dbReference type="NCBI Taxonomy" id="1314790"/>
    <lineage>
        <taxon>Eukaryota</taxon>
        <taxon>Fungi</taxon>
        <taxon>Fungi incertae sedis</taxon>
        <taxon>Zoopagomycota</taxon>
        <taxon>Entomophthoromycotina</taxon>
        <taxon>Basidiobolomycetes</taxon>
        <taxon>Basidiobolales</taxon>
        <taxon>Basidiobolaceae</taxon>
        <taxon>Basidiobolus</taxon>
    </lineage>
</organism>
<keyword evidence="1" id="KW-0479">Metal-binding</keyword>
<dbReference type="InParanoid" id="A0A1Y1X4K4"/>
<feature type="region of interest" description="Disordered" evidence="5">
    <location>
        <begin position="211"/>
        <end position="231"/>
    </location>
</feature>
<feature type="transmembrane region" description="Helical" evidence="6">
    <location>
        <begin position="20"/>
        <end position="47"/>
    </location>
</feature>
<dbReference type="AlphaFoldDB" id="A0A1Y1X4K4"/>
<dbReference type="GO" id="GO:0006511">
    <property type="term" value="P:ubiquitin-dependent protein catabolic process"/>
    <property type="evidence" value="ECO:0007669"/>
    <property type="project" value="TreeGrafter"/>
</dbReference>
<evidence type="ECO:0000259" key="7">
    <source>
        <dbReference type="PROSITE" id="PS50089"/>
    </source>
</evidence>
<dbReference type="SMART" id="SM00744">
    <property type="entry name" value="RINGv"/>
    <property type="match status" value="1"/>
</dbReference>
<dbReference type="GO" id="GO:0008270">
    <property type="term" value="F:zinc ion binding"/>
    <property type="evidence" value="ECO:0007669"/>
    <property type="project" value="UniProtKB-KW"/>
</dbReference>
<keyword evidence="6" id="KW-1133">Transmembrane helix</keyword>
<dbReference type="PROSITE" id="PS50089">
    <property type="entry name" value="ZF_RING_2"/>
    <property type="match status" value="1"/>
</dbReference>
<dbReference type="STRING" id="1314790.A0A1Y1X4K4"/>
<feature type="domain" description="RING-type" evidence="7">
    <location>
        <begin position="157"/>
        <end position="199"/>
    </location>
</feature>
<evidence type="ECO:0000256" key="1">
    <source>
        <dbReference type="ARBA" id="ARBA00022723"/>
    </source>
</evidence>
<dbReference type="InterPro" id="IPR001841">
    <property type="entry name" value="Znf_RING"/>
</dbReference>